<accession>S7U591</accession>
<reference evidence="3 4" key="1">
    <citation type="journal article" date="2013" name="Genome Announc.">
        <title>Draft genome sequences for three mercury-methylating, sulfate-reducing bacteria.</title>
        <authorList>
            <person name="Brown S.D."/>
            <person name="Hurt R.A.Jr."/>
            <person name="Gilmour C.C."/>
            <person name="Elias D.A."/>
        </authorList>
    </citation>
    <scope>NUCLEOTIDE SEQUENCE [LARGE SCALE GENOMIC DNA]</scope>
    <source>
        <strain evidence="3 4">DSM 2059</strain>
    </source>
</reference>
<feature type="region of interest" description="Disordered" evidence="1">
    <location>
        <begin position="1"/>
        <end position="22"/>
    </location>
</feature>
<dbReference type="eggNOG" id="ENOG50342FW">
    <property type="taxonomic scope" value="Bacteria"/>
</dbReference>
<protein>
    <recommendedName>
        <fullName evidence="5">DUF883 domain-containing protein</fullName>
    </recommendedName>
</protein>
<evidence type="ECO:0000313" key="4">
    <source>
        <dbReference type="Proteomes" id="UP000014977"/>
    </source>
</evidence>
<dbReference type="Proteomes" id="UP000014977">
    <property type="component" value="Unassembled WGS sequence"/>
</dbReference>
<evidence type="ECO:0000256" key="1">
    <source>
        <dbReference type="SAM" id="MobiDB-lite"/>
    </source>
</evidence>
<keyword evidence="2" id="KW-0472">Membrane</keyword>
<evidence type="ECO:0000256" key="2">
    <source>
        <dbReference type="SAM" id="Phobius"/>
    </source>
</evidence>
<sequence>MNTEKNKDETPKQQTAEGPGSVNVAAQNILERSGEVYVQAEQAVGDAYDKTTEKVSETYEKAKSFGKENPGKSILIAFGIGIGVGFLLGASTRRSGVTGRLARPVVNALSDIALDFWR</sequence>
<evidence type="ECO:0008006" key="5">
    <source>
        <dbReference type="Google" id="ProtNLM"/>
    </source>
</evidence>
<dbReference type="STRING" id="897.B2D07_00900"/>
<dbReference type="EMBL" id="ATHJ01000026">
    <property type="protein sequence ID" value="EPR44472.1"/>
    <property type="molecule type" value="Genomic_DNA"/>
</dbReference>
<proteinExistence type="predicted"/>
<keyword evidence="2" id="KW-0812">Transmembrane</keyword>
<comment type="caution">
    <text evidence="3">The sequence shown here is derived from an EMBL/GenBank/DDBJ whole genome shotgun (WGS) entry which is preliminary data.</text>
</comment>
<dbReference type="OrthoDB" id="5471673at2"/>
<evidence type="ECO:0000313" key="3">
    <source>
        <dbReference type="EMBL" id="EPR44472.1"/>
    </source>
</evidence>
<keyword evidence="2" id="KW-1133">Transmembrane helix</keyword>
<feature type="transmembrane region" description="Helical" evidence="2">
    <location>
        <begin position="73"/>
        <end position="90"/>
    </location>
</feature>
<feature type="compositionally biased region" description="Basic and acidic residues" evidence="1">
    <location>
        <begin position="1"/>
        <end position="11"/>
    </location>
</feature>
<dbReference type="AlphaFoldDB" id="S7U591"/>
<keyword evidence="4" id="KW-1185">Reference proteome</keyword>
<dbReference type="RefSeq" id="WP_020875453.1">
    <property type="nucleotide sequence ID" value="NZ_ATHJ01000026.1"/>
</dbReference>
<gene>
    <name evidence="3" type="ORF">dsmv_3805</name>
</gene>
<organism evidence="3 4">
    <name type="scientific">Desulfococcus multivorans DSM 2059</name>
    <dbReference type="NCBI Taxonomy" id="1121405"/>
    <lineage>
        <taxon>Bacteria</taxon>
        <taxon>Pseudomonadati</taxon>
        <taxon>Thermodesulfobacteriota</taxon>
        <taxon>Desulfobacteria</taxon>
        <taxon>Desulfobacterales</taxon>
        <taxon>Desulfococcaceae</taxon>
        <taxon>Desulfococcus</taxon>
    </lineage>
</organism>
<name>S7U591_DESML</name>